<dbReference type="Proteomes" id="UP000287651">
    <property type="component" value="Unassembled WGS sequence"/>
</dbReference>
<comment type="caution">
    <text evidence="1">The sequence shown here is derived from an EMBL/GenBank/DDBJ whole genome shotgun (WGS) entry which is preliminary data.</text>
</comment>
<protein>
    <submittedName>
        <fullName evidence="1">Uncharacterized protein</fullName>
    </submittedName>
</protein>
<reference evidence="1 2" key="1">
    <citation type="journal article" date="2014" name="Agronomy (Basel)">
        <title>A Draft Genome Sequence for Ensete ventricosum, the Drought-Tolerant Tree Against Hunger.</title>
        <authorList>
            <person name="Harrison J."/>
            <person name="Moore K.A."/>
            <person name="Paszkiewicz K."/>
            <person name="Jones T."/>
            <person name="Grant M."/>
            <person name="Ambacheew D."/>
            <person name="Muzemil S."/>
            <person name="Studholme D.J."/>
        </authorList>
    </citation>
    <scope>NUCLEOTIDE SEQUENCE [LARGE SCALE GENOMIC DNA]</scope>
</reference>
<proteinExistence type="predicted"/>
<accession>A0A426ZTZ4</accession>
<organism evidence="1 2">
    <name type="scientific">Ensete ventricosum</name>
    <name type="common">Abyssinian banana</name>
    <name type="synonym">Musa ensete</name>
    <dbReference type="NCBI Taxonomy" id="4639"/>
    <lineage>
        <taxon>Eukaryota</taxon>
        <taxon>Viridiplantae</taxon>
        <taxon>Streptophyta</taxon>
        <taxon>Embryophyta</taxon>
        <taxon>Tracheophyta</taxon>
        <taxon>Spermatophyta</taxon>
        <taxon>Magnoliopsida</taxon>
        <taxon>Liliopsida</taxon>
        <taxon>Zingiberales</taxon>
        <taxon>Musaceae</taxon>
        <taxon>Ensete</taxon>
    </lineage>
</organism>
<name>A0A426ZTZ4_ENSVE</name>
<evidence type="ECO:0000313" key="1">
    <source>
        <dbReference type="EMBL" id="RRT67503.1"/>
    </source>
</evidence>
<dbReference type="AlphaFoldDB" id="A0A426ZTZ4"/>
<dbReference type="EMBL" id="AMZH03005024">
    <property type="protein sequence ID" value="RRT67503.1"/>
    <property type="molecule type" value="Genomic_DNA"/>
</dbReference>
<gene>
    <name evidence="1" type="ORF">B296_00001901</name>
</gene>
<sequence>MFRLGVTQEWVDEGELPGEQTKNQRWRRPYDVLAKATHGEVIVRVHHIRIFRVTGELDYFSAYIRLREPGKSEDKANTMVLQRWDFRGVIDPLLSWRKSIGRKRGRGGRECKGKLQIPRQGGRAEAKKFHKTDVNGLLIKIVESEGLRVDAGVLDQGTK</sequence>
<evidence type="ECO:0000313" key="2">
    <source>
        <dbReference type="Proteomes" id="UP000287651"/>
    </source>
</evidence>